<dbReference type="Proteomes" id="UP000792671">
    <property type="component" value="Genome"/>
</dbReference>
<dbReference type="Pfam" id="PF04665">
    <property type="entry name" value="Pox_A32"/>
    <property type="match status" value="1"/>
</dbReference>
<comment type="subunit">
    <text evidence="3">Interacts with protein OPG137.</text>
</comment>
<evidence type="ECO:0000256" key="3">
    <source>
        <dbReference type="ARBA" id="ARBA00034791"/>
    </source>
</evidence>
<dbReference type="SUPFAM" id="SSF52540">
    <property type="entry name" value="P-loop containing nucleoside triphosphate hydrolases"/>
    <property type="match status" value="1"/>
</dbReference>
<dbReference type="EMBL" id="HF679134">
    <property type="protein sequence ID" value="CCU56388.1"/>
    <property type="molecule type" value="Genomic_DNA"/>
</dbReference>
<comment type="similarity">
    <text evidence="2">Belongs to the orthopoxvirus OPG160 protein family.</text>
</comment>
<dbReference type="OrthoDB" id="11929at10239"/>
<evidence type="ECO:0000256" key="1">
    <source>
        <dbReference type="ARBA" id="ARBA00034675"/>
    </source>
</evidence>
<sequence length="238" mass="27903">MVSEFDYNTLRKNPFNMAVMGKTGSGKTTFLKNLLLKIGVGHFKFIYLITSSEVNYKANEYHKYIYPNHVFYLNKDTNNIKILLGSYLKKIRNFSYDNKDLIGVTNTLVIFDDIGKETKEKLENFTNECRHSNISNIFLVHRLEHLDTTTRDSITYYVINSATENLDYMQCNKTIKNEIMTDVINTYNEYNGKGLYVIIHESIVYTSLIKQEDIDNIKKEDKYVFCTESYIKKFILSE</sequence>
<name>A0A916KQD5_9POXV</name>
<gene>
    <name evidence="5" type="ORF">MYSEV_190</name>
</gene>
<evidence type="ECO:0000313" key="5">
    <source>
        <dbReference type="EMBL" id="CCU56388.1"/>
    </source>
</evidence>
<evidence type="ECO:0000256" key="2">
    <source>
        <dbReference type="ARBA" id="ARBA00034756"/>
    </source>
</evidence>
<proteinExistence type="inferred from homology"/>
<dbReference type="KEGG" id="vg:15613812"/>
<dbReference type="InterPro" id="IPR027417">
    <property type="entry name" value="P-loop_NTPase"/>
</dbReference>
<organism evidence="5 6">
    <name type="scientific">Mythimna separata entomopoxvirus 'L'</name>
    <dbReference type="NCBI Taxonomy" id="1293572"/>
    <lineage>
        <taxon>Viruses</taxon>
        <taxon>Varidnaviria</taxon>
        <taxon>Bamfordvirae</taxon>
        <taxon>Nucleocytoviricota</taxon>
        <taxon>Pokkesviricetes</taxon>
        <taxon>Chitovirales</taxon>
        <taxon>Poxviridae</taxon>
        <taxon>Entomopoxvirinae</taxon>
        <taxon>Betaentomopoxvirus</taxon>
        <taxon>Betaentomopoxvirus mseparata</taxon>
        <taxon>Mythimna separata entomopoxvirus</taxon>
    </lineage>
</organism>
<dbReference type="Gene3D" id="3.40.50.300">
    <property type="entry name" value="P-loop containing nucleotide triphosphate hydrolases"/>
    <property type="match status" value="1"/>
</dbReference>
<evidence type="ECO:0000313" key="6">
    <source>
        <dbReference type="Proteomes" id="UP000792671"/>
    </source>
</evidence>
<dbReference type="GeneID" id="15613812"/>
<keyword evidence="6" id="KW-1185">Reference proteome</keyword>
<dbReference type="RefSeq" id="YP_008003707.1">
    <property type="nucleotide sequence ID" value="NC_021246.1"/>
</dbReference>
<reference evidence="5 6" key="1">
    <citation type="journal article" date="2013" name="J. Virol.">
        <title>New Insights into the Evolution of Entomopoxvirinae from the Complete Genome Sequences of Four Entomopoxviruses Infecting Adoxophyes honmai, Choristoneura biennis, Choristoneura rosaceana, and Mythimna separata.</title>
        <authorList>
            <person name="Theze J."/>
            <person name="Takatsuka J."/>
            <person name="Li Z."/>
            <person name="Gallais J."/>
            <person name="Doucet D."/>
            <person name="Arif B."/>
            <person name="Nakai M."/>
            <person name="Herniou E.A."/>
        </authorList>
    </citation>
    <scope>NUCLEOTIDE SEQUENCE [LARGE SCALE GENOMIC DNA]</scope>
</reference>
<accession>A0A916KQD5</accession>
<dbReference type="InterPro" id="IPR006758">
    <property type="entry name" value="A32L"/>
</dbReference>
<protein>
    <recommendedName>
        <fullName evidence="4">DNA packaging protein OPG160</fullName>
    </recommendedName>
</protein>
<evidence type="ECO:0000256" key="4">
    <source>
        <dbReference type="ARBA" id="ARBA00034888"/>
    </source>
</evidence>
<comment type="function">
    <text evidence="1">Participates in viral DNA packaging and virion morphogenesis.</text>
</comment>